<keyword evidence="3" id="KW-1185">Reference proteome</keyword>
<accession>A0A6A6R4S4</accession>
<dbReference type="InterPro" id="IPR052957">
    <property type="entry name" value="Auxin_embryo_med"/>
</dbReference>
<feature type="compositionally biased region" description="Low complexity" evidence="1">
    <location>
        <begin position="1168"/>
        <end position="1181"/>
    </location>
</feature>
<dbReference type="InterPro" id="IPR036890">
    <property type="entry name" value="HATPase_C_sf"/>
</dbReference>
<dbReference type="OrthoDB" id="1262810at2759"/>
<dbReference type="PANTHER" id="PTHR32387">
    <property type="entry name" value="WU:FJ29H11"/>
    <property type="match status" value="1"/>
</dbReference>
<dbReference type="EMBL" id="MU004184">
    <property type="protein sequence ID" value="KAF2499755.1"/>
    <property type="molecule type" value="Genomic_DNA"/>
</dbReference>
<evidence type="ECO:0000313" key="2">
    <source>
        <dbReference type="EMBL" id="KAF2499755.1"/>
    </source>
</evidence>
<dbReference type="NCBIfam" id="NF047352">
    <property type="entry name" value="P_loop_sacsin"/>
    <property type="match status" value="1"/>
</dbReference>
<reference evidence="2" key="1">
    <citation type="journal article" date="2020" name="Stud. Mycol.">
        <title>101 Dothideomycetes genomes: a test case for predicting lifestyles and emergence of pathogens.</title>
        <authorList>
            <person name="Haridas S."/>
            <person name="Albert R."/>
            <person name="Binder M."/>
            <person name="Bloem J."/>
            <person name="Labutti K."/>
            <person name="Salamov A."/>
            <person name="Andreopoulos B."/>
            <person name="Baker S."/>
            <person name="Barry K."/>
            <person name="Bills G."/>
            <person name="Bluhm B."/>
            <person name="Cannon C."/>
            <person name="Castanera R."/>
            <person name="Culley D."/>
            <person name="Daum C."/>
            <person name="Ezra D."/>
            <person name="Gonzalez J."/>
            <person name="Henrissat B."/>
            <person name="Kuo A."/>
            <person name="Liang C."/>
            <person name="Lipzen A."/>
            <person name="Lutzoni F."/>
            <person name="Magnuson J."/>
            <person name="Mondo S."/>
            <person name="Nolan M."/>
            <person name="Ohm R."/>
            <person name="Pangilinan J."/>
            <person name="Park H.-J."/>
            <person name="Ramirez L."/>
            <person name="Alfaro M."/>
            <person name="Sun H."/>
            <person name="Tritt A."/>
            <person name="Yoshinaga Y."/>
            <person name="Zwiers L.-H."/>
            <person name="Turgeon B."/>
            <person name="Goodwin S."/>
            <person name="Spatafora J."/>
            <person name="Crous P."/>
            <person name="Grigoriev I."/>
        </authorList>
    </citation>
    <scope>NUCLEOTIDE SEQUENCE</scope>
    <source>
        <strain evidence="2">CBS 269.34</strain>
    </source>
</reference>
<feature type="region of interest" description="Disordered" evidence="1">
    <location>
        <begin position="1121"/>
        <end position="1195"/>
    </location>
</feature>
<gene>
    <name evidence="2" type="ORF">BU16DRAFT_504059</name>
</gene>
<dbReference type="PANTHER" id="PTHR32387:SF0">
    <property type="entry name" value="PROTEIN NO VEIN"/>
    <property type="match status" value="1"/>
</dbReference>
<sequence>MTIVSRADACVYVDKIREGNGGISRQDREFLEREKPQVLVALENLQRRLGATTKALAAELYAKDTRFVYELIQNAEDNSYRVANNESEPPWLRFALDQDRIVIDSNEDGFSEANIKAICSIGESTKTSIQGYIGEKGIGFKSVFKVARKVHVQSGSYSFAFEYQRDGNDNGLGMVTPMNEEYLDIPNGVRTRIILYLLTTCDRDALRKEFLDLPDTLLLFLKKLERLSIMITIPGERDVERNYSLSESGNKVSIHKSLPQLNSTSTQNYWTTRREVSNMPNDHARKNVSKAEVVLAFPLDADDTPVIKNQHVFAFLPLRKVGYKKFRDEEGDPLLADFENEEHTAYIWASSRNASIYFPTSGGIEIPANLGLALIDSGALRNSSRMTLFGKLGVTECDPSRVFPLIEQFHRNPVLQSRETIPHIKFMFWHHTKLPTEGIKIMLLGNLGLFPTDAFARWTYNPRSEAPYSMSKVFGASIPDVLDNTIVRFLSPIYHEALEHLDRRNDQTALDWLARFLEMKNNPQLRQRSNARKVSSELKYIMNHQPQFLLHVLEANWYQYQLRLWDRHVKPTRVPVLHSDQLQSLDKTYLPLPKLMAIVLRLGLEQDFGFLKELDGIADSAASKWMFLERFGVGMEENVSFWLALLKQAKHQEAVQSAVVFEIYTNLQKFVGSKDIEEIRTVFNEDAYVFLPSESSNETPSWRFAEDCVWDGPQWFTYKASLTSTEQYRQLYSLFQVTLGVRDANCDDFMACLESFKNSETDMSSDEEAKVVLLYQQLYKVAIDSNELGVNEKIRIEIEVECLVYNYHSRTWHNPSSCIWAEDEIRLPGKLSIATMYKTLKPFFLGVLRITKPSLEMHISALKEKASTNPDKYSIFREILNICAFDIPFKALESLRNCKCLPVKLSSGTTEWSDCSKDFAIVNRRDYSQTFAGRINVLDFSLEEVHSLKPFLSGLGLEERFLSRAVREETTVQGGSKDERLTADLRKKSYAICRYAAHLGSKRAHEDPVSMHQTLQNIDVYVSNAISKSVSIDQNGATVTVPQAIAYFHLDQVEGKLNLYVPQSKNNQRLCLSRELPITLLQHFGVPKDANGAELGSIITESSLFVIDGLLEQAGIIEVEGIMRPEDESEDEVSSPGTEDIARSTPGSTAQTRSSRHGTEPQAPRTPPSQSSSTQESYPTPNSSQFDRAPSPPERPDLYQELLNAVVLQAESLHHLPQKGQTILAPVLGRLAIGFDTSLAVHSSIVGEREFKIGAAGELFVFEFLKGLALPNFTLRNWQSTIRHRVAVHERYHGLLRWIGSETADIVYLDRESTLTNLLIATGYLQASTWRHKTPEYYIEVKTTTGLLDTPFYCSQAQYDRMEDMKFLATFSSEKVYLVARVFSLGSSRMGLKLYMDPAEKRELEFKTDKYSVTPIYTF</sequence>
<dbReference type="Proteomes" id="UP000799750">
    <property type="component" value="Unassembled WGS sequence"/>
</dbReference>
<evidence type="ECO:0008006" key="4">
    <source>
        <dbReference type="Google" id="ProtNLM"/>
    </source>
</evidence>
<protein>
    <recommendedName>
        <fullName evidence="4">Protein NO VEIN C-terminal domain-containing protein</fullName>
    </recommendedName>
</protein>
<dbReference type="SUPFAM" id="SSF55874">
    <property type="entry name" value="ATPase domain of HSP90 chaperone/DNA topoisomerase II/histidine kinase"/>
    <property type="match status" value="1"/>
</dbReference>
<evidence type="ECO:0000256" key="1">
    <source>
        <dbReference type="SAM" id="MobiDB-lite"/>
    </source>
</evidence>
<organism evidence="2 3">
    <name type="scientific">Lophium mytilinum</name>
    <dbReference type="NCBI Taxonomy" id="390894"/>
    <lineage>
        <taxon>Eukaryota</taxon>
        <taxon>Fungi</taxon>
        <taxon>Dikarya</taxon>
        <taxon>Ascomycota</taxon>
        <taxon>Pezizomycotina</taxon>
        <taxon>Dothideomycetes</taxon>
        <taxon>Pleosporomycetidae</taxon>
        <taxon>Mytilinidiales</taxon>
        <taxon>Mytilinidiaceae</taxon>
        <taxon>Lophium</taxon>
    </lineage>
</organism>
<proteinExistence type="predicted"/>
<dbReference type="Gene3D" id="3.30.565.10">
    <property type="entry name" value="Histidine kinase-like ATPase, C-terminal domain"/>
    <property type="match status" value="1"/>
</dbReference>
<evidence type="ECO:0000313" key="3">
    <source>
        <dbReference type="Proteomes" id="UP000799750"/>
    </source>
</evidence>
<name>A0A6A6R4S4_9PEZI</name>